<dbReference type="EMBL" id="JAFNEN010000128">
    <property type="protein sequence ID" value="KAG8193168.1"/>
    <property type="molecule type" value="Genomic_DNA"/>
</dbReference>
<evidence type="ECO:0000313" key="1">
    <source>
        <dbReference type="EMBL" id="KAG8193168.1"/>
    </source>
</evidence>
<organism evidence="1 2">
    <name type="scientific">Oedothorax gibbosus</name>
    <dbReference type="NCBI Taxonomy" id="931172"/>
    <lineage>
        <taxon>Eukaryota</taxon>
        <taxon>Metazoa</taxon>
        <taxon>Ecdysozoa</taxon>
        <taxon>Arthropoda</taxon>
        <taxon>Chelicerata</taxon>
        <taxon>Arachnida</taxon>
        <taxon>Araneae</taxon>
        <taxon>Araneomorphae</taxon>
        <taxon>Entelegynae</taxon>
        <taxon>Araneoidea</taxon>
        <taxon>Linyphiidae</taxon>
        <taxon>Erigoninae</taxon>
        <taxon>Oedothorax</taxon>
    </lineage>
</organism>
<protein>
    <submittedName>
        <fullName evidence="1">Uncharacterized protein</fullName>
    </submittedName>
</protein>
<name>A0AAV6VBB7_9ARAC</name>
<accession>A0AAV6VBB7</accession>
<keyword evidence="2" id="KW-1185">Reference proteome</keyword>
<dbReference type="Proteomes" id="UP000827092">
    <property type="component" value="Unassembled WGS sequence"/>
</dbReference>
<reference evidence="1 2" key="1">
    <citation type="journal article" date="2022" name="Nat. Ecol. Evol.">
        <title>A masculinizing supergene underlies an exaggerated male reproductive morph in a spider.</title>
        <authorList>
            <person name="Hendrickx F."/>
            <person name="De Corte Z."/>
            <person name="Sonet G."/>
            <person name="Van Belleghem S.M."/>
            <person name="Kostlbacher S."/>
            <person name="Vangestel C."/>
        </authorList>
    </citation>
    <scope>NUCLEOTIDE SEQUENCE [LARGE SCALE GENOMIC DNA]</scope>
    <source>
        <strain evidence="1">W744_W776</strain>
    </source>
</reference>
<comment type="caution">
    <text evidence="1">The sequence shown here is derived from an EMBL/GenBank/DDBJ whole genome shotgun (WGS) entry which is preliminary data.</text>
</comment>
<sequence length="259" mass="29707">MSYAKYGKSAHLHLSAKRKLRDFRKGNNKKKIPLVSVIDDNTRNLSTLHGSTVRLDLDLKQQDATFYNSFNYKALAQTTDNRCPPDEFSSNTYNWLVEYEDESYIDNTELYPDLLPLGTEPELGGFFVNEGQLKMKCVVEPFKFGNVNQEKEIVRNPIKKPIISKKMRKKDFGIQQPKPNLSKKRGPKNDVNAKLDSILMVLLKGRMNAQNPSANINSKEVRAFRFPKAPVNNIPVIRHDFLSFQPRIKLPGKKLVNKI</sequence>
<proteinExistence type="predicted"/>
<evidence type="ECO:0000313" key="2">
    <source>
        <dbReference type="Proteomes" id="UP000827092"/>
    </source>
</evidence>
<gene>
    <name evidence="1" type="ORF">JTE90_006995</name>
</gene>
<dbReference type="AlphaFoldDB" id="A0AAV6VBB7"/>